<evidence type="ECO:0000313" key="8">
    <source>
        <dbReference type="Proteomes" id="UP000488956"/>
    </source>
</evidence>
<dbReference type="Proteomes" id="UP000440732">
    <property type="component" value="Unassembled WGS sequence"/>
</dbReference>
<accession>A0A6A3R890</accession>
<name>A0A6A3R890_9STRA</name>
<evidence type="ECO:0000313" key="7">
    <source>
        <dbReference type="Proteomes" id="UP000486351"/>
    </source>
</evidence>
<evidence type="ECO:0008006" key="9">
    <source>
        <dbReference type="Google" id="ProtNLM"/>
    </source>
</evidence>
<dbReference type="AlphaFoldDB" id="A0A6A3R890"/>
<evidence type="ECO:0000313" key="3">
    <source>
        <dbReference type="EMBL" id="KAE9092168.1"/>
    </source>
</evidence>
<evidence type="ECO:0000313" key="4">
    <source>
        <dbReference type="EMBL" id="KAE9293229.1"/>
    </source>
</evidence>
<dbReference type="Proteomes" id="UP000488956">
    <property type="component" value="Unassembled WGS sequence"/>
</dbReference>
<dbReference type="EMBL" id="QXFY01002722">
    <property type="protein sequence ID" value="KAE9293229.1"/>
    <property type="molecule type" value="Genomic_DNA"/>
</dbReference>
<protein>
    <recommendedName>
        <fullName evidence="9">No apical meristem-associated C-terminal domain-containing protein</fullName>
    </recommendedName>
</protein>
<dbReference type="EMBL" id="QXGA01002783">
    <property type="protein sequence ID" value="KAE9092168.1"/>
    <property type="molecule type" value="Genomic_DNA"/>
</dbReference>
<evidence type="ECO:0000313" key="6">
    <source>
        <dbReference type="Proteomes" id="UP000440732"/>
    </source>
</evidence>
<evidence type="ECO:0000313" key="5">
    <source>
        <dbReference type="Proteomes" id="UP000429523"/>
    </source>
</evidence>
<comment type="caution">
    <text evidence="3">The sequence shown here is derived from an EMBL/GenBank/DDBJ whole genome shotgun (WGS) entry which is preliminary data.</text>
</comment>
<reference evidence="5 6" key="1">
    <citation type="submission" date="2018-08" db="EMBL/GenBank/DDBJ databases">
        <title>Genomic investigation of the strawberry pathogen Phytophthora fragariae indicates pathogenicity is determined by transcriptional variation in three key races.</title>
        <authorList>
            <person name="Adams T.M."/>
            <person name="Armitage A.D."/>
            <person name="Sobczyk M.K."/>
            <person name="Bates H.J."/>
            <person name="Dunwell J.M."/>
            <person name="Nellist C.F."/>
            <person name="Harrison R.J."/>
        </authorList>
    </citation>
    <scope>NUCLEOTIDE SEQUENCE [LARGE SCALE GENOMIC DNA]</scope>
    <source>
        <strain evidence="3 6">NOV-5</strain>
        <strain evidence="4 7">NOV-77</strain>
        <strain evidence="1 5">NOV-9</strain>
        <strain evidence="2 8">ONT-3</strain>
    </source>
</reference>
<dbReference type="Proteomes" id="UP000429523">
    <property type="component" value="Unassembled WGS sequence"/>
</dbReference>
<dbReference type="PANTHER" id="PTHR45023">
    <property type="match status" value="1"/>
</dbReference>
<dbReference type="PANTHER" id="PTHR45023:SF4">
    <property type="entry name" value="GLYCINE-RICH PROTEIN-RELATED"/>
    <property type="match status" value="1"/>
</dbReference>
<sequence length="109" mass="12677">MQPKVTKFCGVFSKLKSRERSRWSEEMYLDAAMKVYADCHTRPFEFIAAWKELKDIPKWTSKLTSETSARTTCKRKAGEDCDMARPEDRKVAKKKQNIFYGASFLPPSE</sequence>
<evidence type="ECO:0000313" key="2">
    <source>
        <dbReference type="EMBL" id="KAE9073438.1"/>
    </source>
</evidence>
<evidence type="ECO:0000313" key="1">
    <source>
        <dbReference type="EMBL" id="KAE8923750.1"/>
    </source>
</evidence>
<organism evidence="3 6">
    <name type="scientific">Phytophthora fragariae</name>
    <dbReference type="NCBI Taxonomy" id="53985"/>
    <lineage>
        <taxon>Eukaryota</taxon>
        <taxon>Sar</taxon>
        <taxon>Stramenopiles</taxon>
        <taxon>Oomycota</taxon>
        <taxon>Peronosporomycetes</taxon>
        <taxon>Peronosporales</taxon>
        <taxon>Peronosporaceae</taxon>
        <taxon>Phytophthora</taxon>
    </lineage>
</organism>
<proteinExistence type="predicted"/>
<dbReference type="EMBL" id="QXGF01002690">
    <property type="protein sequence ID" value="KAE8923750.1"/>
    <property type="molecule type" value="Genomic_DNA"/>
</dbReference>
<gene>
    <name evidence="3" type="ORF">PF006_g24760</name>
    <name evidence="4" type="ORF">PF008_g24856</name>
    <name evidence="1" type="ORF">PF009_g26005</name>
    <name evidence="2" type="ORF">PF010_g25072</name>
</gene>
<dbReference type="Proteomes" id="UP000486351">
    <property type="component" value="Unassembled WGS sequence"/>
</dbReference>
<dbReference type="EMBL" id="QXFX01002811">
    <property type="protein sequence ID" value="KAE9073438.1"/>
    <property type="molecule type" value="Genomic_DNA"/>
</dbReference>